<dbReference type="InterPro" id="IPR001789">
    <property type="entry name" value="Sig_transdc_resp-reg_receiver"/>
</dbReference>
<evidence type="ECO:0000256" key="2">
    <source>
        <dbReference type="PROSITE-ProRule" id="PRU00169"/>
    </source>
</evidence>
<gene>
    <name evidence="4" type="ORF">LX73_1111</name>
</gene>
<feature type="modified residue" description="4-aspartylphosphate" evidence="2">
    <location>
        <position position="83"/>
    </location>
</feature>
<dbReference type="CDD" id="cd17574">
    <property type="entry name" value="REC_OmpR"/>
    <property type="match status" value="1"/>
</dbReference>
<proteinExistence type="predicted"/>
<dbReference type="GO" id="GO:0000160">
    <property type="term" value="P:phosphorelay signal transduction system"/>
    <property type="evidence" value="ECO:0007669"/>
    <property type="project" value="InterPro"/>
</dbReference>
<protein>
    <submittedName>
        <fullName evidence="4">Response regulator receiver domain-containing protein</fullName>
    </submittedName>
</protein>
<dbReference type="SUPFAM" id="SSF52172">
    <property type="entry name" value="CheY-like"/>
    <property type="match status" value="1"/>
</dbReference>
<comment type="caution">
    <text evidence="4">The sequence shown here is derived from an EMBL/GenBank/DDBJ whole genome shotgun (WGS) entry which is preliminary data.</text>
</comment>
<evidence type="ECO:0000313" key="4">
    <source>
        <dbReference type="EMBL" id="TYP93407.1"/>
    </source>
</evidence>
<evidence type="ECO:0000259" key="3">
    <source>
        <dbReference type="PROSITE" id="PS50110"/>
    </source>
</evidence>
<organism evidence="4 5">
    <name type="scientific">Fodinibius salinus</name>
    <dbReference type="NCBI Taxonomy" id="860790"/>
    <lineage>
        <taxon>Bacteria</taxon>
        <taxon>Pseudomonadati</taxon>
        <taxon>Balneolota</taxon>
        <taxon>Balneolia</taxon>
        <taxon>Balneolales</taxon>
        <taxon>Balneolaceae</taxon>
        <taxon>Fodinibius</taxon>
    </lineage>
</organism>
<dbReference type="Gene3D" id="3.40.50.2300">
    <property type="match status" value="1"/>
</dbReference>
<keyword evidence="1 2" id="KW-0597">Phosphoprotein</keyword>
<evidence type="ECO:0000256" key="1">
    <source>
        <dbReference type="ARBA" id="ARBA00022553"/>
    </source>
</evidence>
<dbReference type="OrthoDB" id="9789181at2"/>
<dbReference type="Pfam" id="PF00072">
    <property type="entry name" value="Response_reg"/>
    <property type="match status" value="1"/>
</dbReference>
<dbReference type="EMBL" id="VNHY01000002">
    <property type="protein sequence ID" value="TYP93407.1"/>
    <property type="molecule type" value="Genomic_DNA"/>
</dbReference>
<dbReference type="Proteomes" id="UP000324595">
    <property type="component" value="Unassembled WGS sequence"/>
</dbReference>
<name>A0A5D3YL71_9BACT</name>
<keyword evidence="5" id="KW-1185">Reference proteome</keyword>
<dbReference type="PANTHER" id="PTHR44591:SF3">
    <property type="entry name" value="RESPONSE REGULATORY DOMAIN-CONTAINING PROTEIN"/>
    <property type="match status" value="1"/>
</dbReference>
<dbReference type="PROSITE" id="PS50110">
    <property type="entry name" value="RESPONSE_REGULATORY"/>
    <property type="match status" value="1"/>
</dbReference>
<reference evidence="4 5" key="1">
    <citation type="submission" date="2019-07" db="EMBL/GenBank/DDBJ databases">
        <title>Genomic Encyclopedia of Archaeal and Bacterial Type Strains, Phase II (KMG-II): from individual species to whole genera.</title>
        <authorList>
            <person name="Goeker M."/>
        </authorList>
    </citation>
    <scope>NUCLEOTIDE SEQUENCE [LARGE SCALE GENOMIC DNA]</scope>
    <source>
        <strain evidence="4 5">DSM 21935</strain>
    </source>
</reference>
<dbReference type="SMART" id="SM00448">
    <property type="entry name" value="REC"/>
    <property type="match status" value="1"/>
</dbReference>
<sequence>MNTLDPLYPSIGIYYSPENSSGASANSPSPSNEILIVDDDELTRQLFNRLLDREFDKKIVLFSNGLKALEYAKENIPCLMILDLMLPGMSGYEVLQNVRKNAIFQNTKVVLVSAKSRSEDIKRGFDLSADEYITKPLQPKEFIARIRKLITKAA</sequence>
<dbReference type="InterPro" id="IPR050595">
    <property type="entry name" value="Bact_response_regulator"/>
</dbReference>
<dbReference type="InterPro" id="IPR011006">
    <property type="entry name" value="CheY-like_superfamily"/>
</dbReference>
<dbReference type="PANTHER" id="PTHR44591">
    <property type="entry name" value="STRESS RESPONSE REGULATOR PROTEIN 1"/>
    <property type="match status" value="1"/>
</dbReference>
<evidence type="ECO:0000313" key="5">
    <source>
        <dbReference type="Proteomes" id="UP000324595"/>
    </source>
</evidence>
<dbReference type="AlphaFoldDB" id="A0A5D3YL71"/>
<feature type="domain" description="Response regulatory" evidence="3">
    <location>
        <begin position="33"/>
        <end position="150"/>
    </location>
</feature>
<accession>A0A5D3YL71</accession>
<dbReference type="RefSeq" id="WP_148898477.1">
    <property type="nucleotide sequence ID" value="NZ_VNHY01000002.1"/>
</dbReference>